<evidence type="ECO:0000256" key="2">
    <source>
        <dbReference type="ARBA" id="ARBA00022676"/>
    </source>
</evidence>
<evidence type="ECO:0000259" key="4">
    <source>
        <dbReference type="Pfam" id="PF00535"/>
    </source>
</evidence>
<reference evidence="5 6" key="1">
    <citation type="submission" date="2018-05" db="EMBL/GenBank/DDBJ databases">
        <title>Complete genome sequence of Arcticibacterium luteifluviistationis SM1504T, a cytophagaceae bacterium isolated from Arctic surface seawater.</title>
        <authorList>
            <person name="Li Y."/>
            <person name="Qin Q.-L."/>
        </authorList>
    </citation>
    <scope>NUCLEOTIDE SEQUENCE [LARGE SCALE GENOMIC DNA]</scope>
    <source>
        <strain evidence="5 6">SM1504</strain>
    </source>
</reference>
<dbReference type="CDD" id="cd04186">
    <property type="entry name" value="GT_2_like_c"/>
    <property type="match status" value="1"/>
</dbReference>
<dbReference type="GO" id="GO:0016757">
    <property type="term" value="F:glycosyltransferase activity"/>
    <property type="evidence" value="ECO:0007669"/>
    <property type="project" value="UniProtKB-KW"/>
</dbReference>
<dbReference type="SUPFAM" id="SSF53448">
    <property type="entry name" value="Nucleotide-diphospho-sugar transferases"/>
    <property type="match status" value="1"/>
</dbReference>
<keyword evidence="3 5" id="KW-0808">Transferase</keyword>
<dbReference type="KEGG" id="als:DJ013_00015"/>
<dbReference type="PANTHER" id="PTHR43179:SF12">
    <property type="entry name" value="GALACTOFURANOSYLTRANSFERASE GLFT2"/>
    <property type="match status" value="1"/>
</dbReference>
<dbReference type="EMBL" id="CP029480">
    <property type="protein sequence ID" value="AWV96664.1"/>
    <property type="molecule type" value="Genomic_DNA"/>
</dbReference>
<dbReference type="Pfam" id="PF00535">
    <property type="entry name" value="Glycos_transf_2"/>
    <property type="match status" value="1"/>
</dbReference>
<proteinExistence type="inferred from homology"/>
<dbReference type="Proteomes" id="UP000249873">
    <property type="component" value="Chromosome"/>
</dbReference>
<dbReference type="AlphaFoldDB" id="A0A2Z4G697"/>
<protein>
    <submittedName>
        <fullName evidence="5">dTDP-Rha--alpha-D-GlcNAc-pyrophosphate polyprenol alpha-3-L-rhamnosyltransferase</fullName>
    </submittedName>
</protein>
<name>A0A2Z4G697_9BACT</name>
<evidence type="ECO:0000313" key="6">
    <source>
        <dbReference type="Proteomes" id="UP000249873"/>
    </source>
</evidence>
<dbReference type="OrthoDB" id="9771846at2"/>
<dbReference type="RefSeq" id="WP_111369766.1">
    <property type="nucleotide sequence ID" value="NZ_CP029480.1"/>
</dbReference>
<evidence type="ECO:0000256" key="3">
    <source>
        <dbReference type="ARBA" id="ARBA00022679"/>
    </source>
</evidence>
<keyword evidence="6" id="KW-1185">Reference proteome</keyword>
<organism evidence="5 6">
    <name type="scientific">Arcticibacterium luteifluviistationis</name>
    <dbReference type="NCBI Taxonomy" id="1784714"/>
    <lineage>
        <taxon>Bacteria</taxon>
        <taxon>Pseudomonadati</taxon>
        <taxon>Bacteroidota</taxon>
        <taxon>Cytophagia</taxon>
        <taxon>Cytophagales</taxon>
        <taxon>Leadbetterellaceae</taxon>
        <taxon>Arcticibacterium</taxon>
    </lineage>
</organism>
<keyword evidence="2" id="KW-0328">Glycosyltransferase</keyword>
<dbReference type="Gene3D" id="3.90.550.10">
    <property type="entry name" value="Spore Coat Polysaccharide Biosynthesis Protein SpsA, Chain A"/>
    <property type="match status" value="1"/>
</dbReference>
<dbReference type="InterPro" id="IPR001173">
    <property type="entry name" value="Glyco_trans_2-like"/>
</dbReference>
<sequence>MNTAVVILNFNGKEHLKTFLPSVVEHTKDADIWLADNGSSDDSVSFVEQNYPSIKTLALKVNSGFAGGYNKALKGITADYYVLLNSDVEVSENWLKPLIDELKTSNSLVACQPKILSYRNKDTFEYAGAAGGFLDKWGYPFCRGRIFDHCEKDFGQYNEKKDIFWATGACLVIEANVFHDLGGFDERFFAHMEEIDLCWRIKNAGYSIGFVPNSKVYHLGGGTLNKSSPQKTFLNYRNSLAMLAKNLPFWRALQVIVIRLILDGVSGVKLLLEFKLLDFWAIIRAHFSFYAMLPYLIKTSKGRPRSGKCLYPTSIVFAYFVKKIKTFSELKNA</sequence>
<accession>A0A2Z4G697</accession>
<dbReference type="PANTHER" id="PTHR43179">
    <property type="entry name" value="RHAMNOSYLTRANSFERASE WBBL"/>
    <property type="match status" value="1"/>
</dbReference>
<feature type="domain" description="Glycosyltransferase 2-like" evidence="4">
    <location>
        <begin position="5"/>
        <end position="126"/>
    </location>
</feature>
<evidence type="ECO:0000256" key="1">
    <source>
        <dbReference type="ARBA" id="ARBA00006739"/>
    </source>
</evidence>
<evidence type="ECO:0000313" key="5">
    <source>
        <dbReference type="EMBL" id="AWV96664.1"/>
    </source>
</evidence>
<comment type="similarity">
    <text evidence="1">Belongs to the glycosyltransferase 2 family.</text>
</comment>
<gene>
    <name evidence="5" type="ORF">DJ013_00015</name>
</gene>
<dbReference type="InterPro" id="IPR029044">
    <property type="entry name" value="Nucleotide-diphossugar_trans"/>
</dbReference>